<keyword evidence="2" id="KW-1185">Reference proteome</keyword>
<dbReference type="Proteomes" id="UP001218218">
    <property type="component" value="Unassembled WGS sequence"/>
</dbReference>
<dbReference type="AlphaFoldDB" id="A0AAD6ZQ13"/>
<accession>A0AAD6ZQ13</accession>
<gene>
    <name evidence="1" type="ORF">DFH08DRAFT_1019872</name>
</gene>
<protein>
    <submittedName>
        <fullName evidence="1">Uncharacterized protein</fullName>
    </submittedName>
</protein>
<comment type="caution">
    <text evidence="1">The sequence shown here is derived from an EMBL/GenBank/DDBJ whole genome shotgun (WGS) entry which is preliminary data.</text>
</comment>
<proteinExistence type="predicted"/>
<evidence type="ECO:0000313" key="1">
    <source>
        <dbReference type="EMBL" id="KAJ7334009.1"/>
    </source>
</evidence>
<organism evidence="1 2">
    <name type="scientific">Mycena albidolilacea</name>
    <dbReference type="NCBI Taxonomy" id="1033008"/>
    <lineage>
        <taxon>Eukaryota</taxon>
        <taxon>Fungi</taxon>
        <taxon>Dikarya</taxon>
        <taxon>Basidiomycota</taxon>
        <taxon>Agaricomycotina</taxon>
        <taxon>Agaricomycetes</taxon>
        <taxon>Agaricomycetidae</taxon>
        <taxon>Agaricales</taxon>
        <taxon>Marasmiineae</taxon>
        <taxon>Mycenaceae</taxon>
        <taxon>Mycena</taxon>
    </lineage>
</organism>
<reference evidence="1" key="1">
    <citation type="submission" date="2023-03" db="EMBL/GenBank/DDBJ databases">
        <title>Massive genome expansion in bonnet fungi (Mycena s.s.) driven by repeated elements and novel gene families across ecological guilds.</title>
        <authorList>
            <consortium name="Lawrence Berkeley National Laboratory"/>
            <person name="Harder C.B."/>
            <person name="Miyauchi S."/>
            <person name="Viragh M."/>
            <person name="Kuo A."/>
            <person name="Thoen E."/>
            <person name="Andreopoulos B."/>
            <person name="Lu D."/>
            <person name="Skrede I."/>
            <person name="Drula E."/>
            <person name="Henrissat B."/>
            <person name="Morin E."/>
            <person name="Kohler A."/>
            <person name="Barry K."/>
            <person name="LaButti K."/>
            <person name="Morin E."/>
            <person name="Salamov A."/>
            <person name="Lipzen A."/>
            <person name="Mereny Z."/>
            <person name="Hegedus B."/>
            <person name="Baldrian P."/>
            <person name="Stursova M."/>
            <person name="Weitz H."/>
            <person name="Taylor A."/>
            <person name="Grigoriev I.V."/>
            <person name="Nagy L.G."/>
            <person name="Martin F."/>
            <person name="Kauserud H."/>
        </authorList>
    </citation>
    <scope>NUCLEOTIDE SEQUENCE</scope>
    <source>
        <strain evidence="1">CBHHK002</strain>
    </source>
</reference>
<name>A0AAD6ZQ13_9AGAR</name>
<dbReference type="EMBL" id="JARIHO010000033">
    <property type="protein sequence ID" value="KAJ7334009.1"/>
    <property type="molecule type" value="Genomic_DNA"/>
</dbReference>
<evidence type="ECO:0000313" key="2">
    <source>
        <dbReference type="Proteomes" id="UP001218218"/>
    </source>
</evidence>
<sequence>MSGLEGDKHWCSLEIDLDNSASSEGSLWDSSTDLLANRPMGDSGRLYHGVVPEPSMSSKPVEAFKQRLPSDLGAGHGQHANLLVGLARVYFHLTEKKVELRSSVEKNERRPVALADAPFDSGVGHHYFNQFCFLVVGSPGCRHFHVTNVAVKVEVAHAGNWRGGIQGTTETRYYLRNYRRTETTNRGVGKLPPDSAHQEESPVVLYSKLKDELKTNRGRRHSETCSADRHTINGMRRGRKTCSAGARPQSMAVDYLGSKTEAGPCSIRGRVIGAMVCIFARMWVLVGLFEKSSAQNQIYGKRMEDLWCFRASATYKDYIPLARHTPGGRGKPVLGIRGSFQSIRHCYQTRHAICYVVYLTDTRNDTRELDAEKVTWIRRRSRFRRLPRYASVQFRVSAPFAIAISECECDIRARARAADDCETRIGRGVCRVEGADLKNTADRMRTRRQMNSDPTAMERWSGAVITEKGSLWVSRGCRVVVTEEDVGGRGAKMREQPPTARLCVPGLDGITKKMG</sequence>